<name>A0A4P6XU38_9ASCO</name>
<keyword evidence="3" id="KW-1185">Reference proteome</keyword>
<evidence type="ECO:0000256" key="1">
    <source>
        <dbReference type="SAM" id="SignalP"/>
    </source>
</evidence>
<protein>
    <submittedName>
        <fullName evidence="2">Uncharacterized protein</fullName>
    </submittedName>
</protein>
<evidence type="ECO:0000313" key="2">
    <source>
        <dbReference type="EMBL" id="QBM89986.1"/>
    </source>
</evidence>
<dbReference type="Proteomes" id="UP000292447">
    <property type="component" value="Chromosome V"/>
</dbReference>
<dbReference type="AlphaFoldDB" id="A0A4P6XU38"/>
<feature type="signal peptide" evidence="1">
    <location>
        <begin position="1"/>
        <end position="22"/>
    </location>
</feature>
<proteinExistence type="predicted"/>
<accession>A0A4P6XU38</accession>
<evidence type="ECO:0000313" key="3">
    <source>
        <dbReference type="Proteomes" id="UP000292447"/>
    </source>
</evidence>
<organism evidence="2 3">
    <name type="scientific">Metschnikowia aff. pulcherrima</name>
    <dbReference type="NCBI Taxonomy" id="2163413"/>
    <lineage>
        <taxon>Eukaryota</taxon>
        <taxon>Fungi</taxon>
        <taxon>Dikarya</taxon>
        <taxon>Ascomycota</taxon>
        <taxon>Saccharomycotina</taxon>
        <taxon>Pichiomycetes</taxon>
        <taxon>Metschnikowiaceae</taxon>
        <taxon>Metschnikowia</taxon>
    </lineage>
</organism>
<gene>
    <name evidence="2" type="ORF">METSCH_E02230</name>
</gene>
<reference evidence="3" key="1">
    <citation type="submission" date="2019-03" db="EMBL/GenBank/DDBJ databases">
        <title>Snf2 controls pulcherriminic acid biosynthesis and connects pigmentation and antifungal activity of the yeast Metschnikowia pulcherrima.</title>
        <authorList>
            <person name="Gore-Lloyd D."/>
            <person name="Sumann I."/>
            <person name="Brachmann A.O."/>
            <person name="Schneeberger K."/>
            <person name="Ortiz-Merino R.A."/>
            <person name="Moreno-Beltran M."/>
            <person name="Schlaefli M."/>
            <person name="Kirner P."/>
            <person name="Santos Kron A."/>
            <person name="Wolfe K.H."/>
            <person name="Piel J."/>
            <person name="Ahrens C.H."/>
            <person name="Henk D."/>
            <person name="Freimoser F.M."/>
        </authorList>
    </citation>
    <scope>NUCLEOTIDE SEQUENCE [LARGE SCALE GENOMIC DNA]</scope>
    <source>
        <strain evidence="3">APC 1.2</strain>
    </source>
</reference>
<keyword evidence="1" id="KW-0732">Signal</keyword>
<dbReference type="EMBL" id="CP034460">
    <property type="protein sequence ID" value="QBM89986.1"/>
    <property type="molecule type" value="Genomic_DNA"/>
</dbReference>
<sequence>MRHSRSIAFSFFFLSLFSQVAAQNQYLKKLVKNIPCFCITCKNLMMTLDEGLSKTCLLPVFSALLIEFKASAKTEVLVMANMLV</sequence>
<feature type="chain" id="PRO_5020471912" evidence="1">
    <location>
        <begin position="23"/>
        <end position="84"/>
    </location>
</feature>